<proteinExistence type="predicted"/>
<evidence type="ECO:0000313" key="2">
    <source>
        <dbReference type="EMBL" id="GBO42606.1"/>
    </source>
</evidence>
<evidence type="ECO:0000256" key="1">
    <source>
        <dbReference type="SAM" id="MobiDB-lite"/>
    </source>
</evidence>
<name>A0A4Y2X0J4_ARAVE</name>
<protein>
    <submittedName>
        <fullName evidence="2">Uncharacterized protein</fullName>
    </submittedName>
</protein>
<accession>A0A4Y2X0J4</accession>
<evidence type="ECO:0000313" key="3">
    <source>
        <dbReference type="Proteomes" id="UP000499080"/>
    </source>
</evidence>
<dbReference type="EMBL" id="BGPR01068766">
    <property type="protein sequence ID" value="GBO42606.1"/>
    <property type="molecule type" value="Genomic_DNA"/>
</dbReference>
<sequence length="80" mass="9009">MRRNIINVIDTGLEMTDTLSAGKITKKISLLEALNFVMNALDEAPDVTIRNCFHHGDLSRTKQEDDPDIIEKPADLLEED</sequence>
<dbReference type="Proteomes" id="UP000499080">
    <property type="component" value="Unassembled WGS sequence"/>
</dbReference>
<comment type="caution">
    <text evidence="2">The sequence shown here is derived from an EMBL/GenBank/DDBJ whole genome shotgun (WGS) entry which is preliminary data.</text>
</comment>
<reference evidence="2 3" key="1">
    <citation type="journal article" date="2019" name="Sci. Rep.">
        <title>Orb-weaving spider Araneus ventricosus genome elucidates the spidroin gene catalogue.</title>
        <authorList>
            <person name="Kono N."/>
            <person name="Nakamura H."/>
            <person name="Ohtoshi R."/>
            <person name="Moran D.A.P."/>
            <person name="Shinohara A."/>
            <person name="Yoshida Y."/>
            <person name="Fujiwara M."/>
            <person name="Mori M."/>
            <person name="Tomita M."/>
            <person name="Arakawa K."/>
        </authorList>
    </citation>
    <scope>NUCLEOTIDE SEQUENCE [LARGE SCALE GENOMIC DNA]</scope>
</reference>
<keyword evidence="3" id="KW-1185">Reference proteome</keyword>
<organism evidence="2 3">
    <name type="scientific">Araneus ventricosus</name>
    <name type="common">Orbweaver spider</name>
    <name type="synonym">Epeira ventricosa</name>
    <dbReference type="NCBI Taxonomy" id="182803"/>
    <lineage>
        <taxon>Eukaryota</taxon>
        <taxon>Metazoa</taxon>
        <taxon>Ecdysozoa</taxon>
        <taxon>Arthropoda</taxon>
        <taxon>Chelicerata</taxon>
        <taxon>Arachnida</taxon>
        <taxon>Araneae</taxon>
        <taxon>Araneomorphae</taxon>
        <taxon>Entelegynae</taxon>
        <taxon>Araneoidea</taxon>
        <taxon>Araneidae</taxon>
        <taxon>Araneus</taxon>
    </lineage>
</organism>
<gene>
    <name evidence="2" type="ORF">AVEN_218399_1</name>
</gene>
<dbReference type="AlphaFoldDB" id="A0A4Y2X0J4"/>
<feature type="region of interest" description="Disordered" evidence="1">
    <location>
        <begin position="58"/>
        <end position="80"/>
    </location>
</feature>